<comment type="caution">
    <text evidence="2">The sequence shown here is derived from an EMBL/GenBank/DDBJ whole genome shotgun (WGS) entry which is preliminary data.</text>
</comment>
<evidence type="ECO:0000313" key="3">
    <source>
        <dbReference type="EMBL" id="MBS7456291.1"/>
    </source>
</evidence>
<dbReference type="EMBL" id="JAGQFT010000271">
    <property type="protein sequence ID" value="MBR0564232.1"/>
    <property type="molecule type" value="Genomic_DNA"/>
</dbReference>
<organism evidence="2">
    <name type="scientific">Coralloluteibacterium stylophorae</name>
    <dbReference type="NCBI Taxonomy" id="1776034"/>
    <lineage>
        <taxon>Bacteria</taxon>
        <taxon>Pseudomonadati</taxon>
        <taxon>Pseudomonadota</taxon>
        <taxon>Gammaproteobacteria</taxon>
        <taxon>Lysobacterales</taxon>
        <taxon>Lysobacteraceae</taxon>
        <taxon>Coralloluteibacterium</taxon>
    </lineage>
</organism>
<evidence type="ECO:0000313" key="2">
    <source>
        <dbReference type="EMBL" id="MBR0564232.1"/>
    </source>
</evidence>
<dbReference type="EMBL" id="JAGQFT020000002">
    <property type="protein sequence ID" value="MBS7456291.1"/>
    <property type="molecule type" value="Genomic_DNA"/>
</dbReference>
<protein>
    <submittedName>
        <fullName evidence="2">Uncharacterized protein</fullName>
    </submittedName>
</protein>
<feature type="region of interest" description="Disordered" evidence="1">
    <location>
        <begin position="77"/>
        <end position="96"/>
    </location>
</feature>
<proteinExistence type="predicted"/>
<name>A0A8J8AZA0_9GAMM</name>
<sequence>MATDIEQEIAEAWADLRELGKGVDRTLSLSPARRIVRSPLTSGPRAVVVGTYNSQVRYRDFRADVMYALEEQRRIELQGEAPRRRRRPPGRLCLDS</sequence>
<dbReference type="Proteomes" id="UP000675747">
    <property type="component" value="Unassembled WGS sequence"/>
</dbReference>
<keyword evidence="4" id="KW-1185">Reference proteome</keyword>
<accession>A0A8J8AZA0</accession>
<gene>
    <name evidence="3" type="ORF">KB893_003970</name>
    <name evidence="2" type="ORF">KB893_17255</name>
</gene>
<evidence type="ECO:0000256" key="1">
    <source>
        <dbReference type="SAM" id="MobiDB-lite"/>
    </source>
</evidence>
<reference evidence="2" key="2">
    <citation type="submission" date="2021-04" db="EMBL/GenBank/DDBJ databases">
        <authorList>
            <person name="Karlyshev A.V."/>
        </authorList>
    </citation>
    <scope>NUCLEOTIDE SEQUENCE</scope>
    <source>
        <strain evidence="2">LMG 29479</strain>
    </source>
</reference>
<dbReference type="RefSeq" id="WP_211928087.1">
    <property type="nucleotide sequence ID" value="NZ_JAGQFT020000002.1"/>
</dbReference>
<dbReference type="AlphaFoldDB" id="A0A8J8AZA0"/>
<evidence type="ECO:0000313" key="4">
    <source>
        <dbReference type="Proteomes" id="UP000675747"/>
    </source>
</evidence>
<reference evidence="3 4" key="1">
    <citation type="journal article" date="2021" name="Microbiol. Resour. Announc.">
        <title>Draft Genome Sequence of Coralloluteibacterium stylophorae LMG 29479T.</title>
        <authorList>
            <person name="Karlyshev A.V."/>
            <person name="Kudryashova E.B."/>
            <person name="Ariskina E.V."/>
            <person name="Conroy A.P."/>
            <person name="Abidueva E.Y."/>
        </authorList>
    </citation>
    <scope>NUCLEOTIDE SEQUENCE [LARGE SCALE GENOMIC DNA]</scope>
    <source>
        <strain evidence="3 4">LMG 29479</strain>
    </source>
</reference>